<keyword evidence="1" id="KW-0175">Coiled coil</keyword>
<reference evidence="3" key="1">
    <citation type="submission" date="2017-02" db="EMBL/GenBank/DDBJ databases">
        <authorList>
            <person name="Varghese N."/>
            <person name="Submissions S."/>
        </authorList>
    </citation>
    <scope>NUCLEOTIDE SEQUENCE [LARGE SCALE GENOMIC DNA]</scope>
    <source>
        <strain evidence="3">DSM 23546</strain>
    </source>
</reference>
<dbReference type="Pfam" id="PF13715">
    <property type="entry name" value="CarbopepD_reg_2"/>
    <property type="match status" value="1"/>
</dbReference>
<gene>
    <name evidence="2" type="ORF">SAMN05660866_02017</name>
</gene>
<sequence length="524" mass="59983">MVRLDCIAIIEPMNTKKLLFAFFTILIANIFTANAQSLSAFVIDSVSQQPIPYATVQLKEKGVITNEEGNFNFILNETITEADSLIISSMGYETLAKPISEFNTNRILLKPKAIELKEVIVSNKNYTADEIMNLVEDNLEKNYSNDLTKKRLFHRESSFNRWTQSNFKVKKSSIDVLNQQFIDSVISSVPKNDSYYSEIVGDLYGNYDTEVQKLDLLKASKLFDKDTEIDYEKLEEKFNEILKDNVKPGSYFKIKSGLLSFKIDTDEVNQLFEEDMDSTDVAAVNKELEEKKKNKEEEQKNYGKWRRNNLARILGTLPTQEDSDLNFISKSRKYDFTLQEFTYLGNDAVYVISFQPSGSADYGGTLYVNADDFALLQVDYTNMKPVKKFNLLGISANKYLSKGKIIYNKGANGFYGLRYLESETGERFGIRRPLKIIEKNKVVKGRNKQNELSGDMDFVFNNVVKNEIIIFESESISQATFDSFTENNAVSPTYMPKYDPEFWKGYAIMEPNTAIKEFTSTSSQ</sequence>
<feature type="coiled-coil region" evidence="1">
    <location>
        <begin position="278"/>
        <end position="308"/>
    </location>
</feature>
<organism evidence="2 3">
    <name type="scientific">Maribacter arcticus</name>
    <dbReference type="NCBI Taxonomy" id="561365"/>
    <lineage>
        <taxon>Bacteria</taxon>
        <taxon>Pseudomonadati</taxon>
        <taxon>Bacteroidota</taxon>
        <taxon>Flavobacteriia</taxon>
        <taxon>Flavobacteriales</taxon>
        <taxon>Flavobacteriaceae</taxon>
        <taxon>Maribacter</taxon>
    </lineage>
</organism>
<proteinExistence type="predicted"/>
<evidence type="ECO:0000313" key="3">
    <source>
        <dbReference type="Proteomes" id="UP000190339"/>
    </source>
</evidence>
<dbReference type="AlphaFoldDB" id="A0A1T5C1L6"/>
<dbReference type="STRING" id="561365.SAMN05660866_02017"/>
<protein>
    <submittedName>
        <fullName evidence="2">CarboxypepD_reg-like domain-containing protein</fullName>
    </submittedName>
</protein>
<accession>A0A1T5C1L6</accession>
<dbReference type="InterPro" id="IPR008969">
    <property type="entry name" value="CarboxyPept-like_regulatory"/>
</dbReference>
<dbReference type="SUPFAM" id="SSF49464">
    <property type="entry name" value="Carboxypeptidase regulatory domain-like"/>
    <property type="match status" value="1"/>
</dbReference>
<evidence type="ECO:0000313" key="2">
    <source>
        <dbReference type="EMBL" id="SKB53267.1"/>
    </source>
</evidence>
<evidence type="ECO:0000256" key="1">
    <source>
        <dbReference type="SAM" id="Coils"/>
    </source>
</evidence>
<keyword evidence="3" id="KW-1185">Reference proteome</keyword>
<name>A0A1T5C1L6_9FLAO</name>
<dbReference type="EMBL" id="FUYL01000005">
    <property type="protein sequence ID" value="SKB53267.1"/>
    <property type="molecule type" value="Genomic_DNA"/>
</dbReference>
<dbReference type="Proteomes" id="UP000190339">
    <property type="component" value="Unassembled WGS sequence"/>
</dbReference>